<dbReference type="PROSITE" id="PS51732">
    <property type="entry name" value="ASN_GLN_ASE_3"/>
    <property type="match status" value="1"/>
</dbReference>
<name>A0A0U3N3L0_9BURK</name>
<dbReference type="GO" id="GO:0006528">
    <property type="term" value="P:asparagine metabolic process"/>
    <property type="evidence" value="ECO:0007669"/>
    <property type="project" value="InterPro"/>
</dbReference>
<protein>
    <submittedName>
        <fullName evidence="5">Asparaginase</fullName>
    </submittedName>
</protein>
<dbReference type="STRING" id="76731.RD2015_2308"/>
<dbReference type="AlphaFoldDB" id="A0A0U3N3L0"/>
<dbReference type="PIRSF" id="PIRSF500176">
    <property type="entry name" value="L_ASNase"/>
    <property type="match status" value="1"/>
</dbReference>
<evidence type="ECO:0000256" key="2">
    <source>
        <dbReference type="ARBA" id="ARBA00022801"/>
    </source>
</evidence>
<evidence type="ECO:0000259" key="4">
    <source>
        <dbReference type="Pfam" id="PF17763"/>
    </source>
</evidence>
<proteinExistence type="inferred from homology"/>
<dbReference type="PIRSF" id="PIRSF001220">
    <property type="entry name" value="L-ASNase_gatD"/>
    <property type="match status" value="1"/>
</dbReference>
<dbReference type="PROSITE" id="PS00144">
    <property type="entry name" value="ASN_GLN_ASE_1"/>
    <property type="match status" value="1"/>
</dbReference>
<comment type="similarity">
    <text evidence="1">Belongs to the asparaginase 1 family.</text>
</comment>
<dbReference type="Pfam" id="PF17763">
    <property type="entry name" value="Asparaginase_C"/>
    <property type="match status" value="1"/>
</dbReference>
<dbReference type="GO" id="GO:0004067">
    <property type="term" value="F:asparaginase activity"/>
    <property type="evidence" value="ECO:0007669"/>
    <property type="project" value="UniProtKB-UniRule"/>
</dbReference>
<dbReference type="SFLD" id="SFLDS00057">
    <property type="entry name" value="Glutaminase/Asparaginase"/>
    <property type="match status" value="1"/>
</dbReference>
<dbReference type="SMART" id="SM00870">
    <property type="entry name" value="Asparaginase"/>
    <property type="match status" value="1"/>
</dbReference>
<dbReference type="SUPFAM" id="SSF53774">
    <property type="entry name" value="Glutaminase/Asparaginase"/>
    <property type="match status" value="1"/>
</dbReference>
<feature type="domain" description="L-asparaginase N-terminal" evidence="3">
    <location>
        <begin position="8"/>
        <end position="196"/>
    </location>
</feature>
<dbReference type="Gene3D" id="3.40.50.40">
    <property type="match status" value="1"/>
</dbReference>
<dbReference type="PATRIC" id="fig|76731.3.peg.2362"/>
<evidence type="ECO:0000256" key="1">
    <source>
        <dbReference type="ARBA" id="ARBA00010518"/>
    </source>
</evidence>
<dbReference type="InterPro" id="IPR020827">
    <property type="entry name" value="Asparaginase/glutaminase_AS1"/>
</dbReference>
<dbReference type="InterPro" id="IPR040919">
    <property type="entry name" value="Asparaginase_C"/>
</dbReference>
<dbReference type="InterPro" id="IPR027474">
    <property type="entry name" value="L-asparaginase_N"/>
</dbReference>
<dbReference type="PANTHER" id="PTHR11707:SF28">
    <property type="entry name" value="60 KDA LYSOPHOSPHOLIPASE"/>
    <property type="match status" value="1"/>
</dbReference>
<feature type="domain" description="Asparaginase/glutaminase C-terminal" evidence="4">
    <location>
        <begin position="219"/>
        <end position="286"/>
    </location>
</feature>
<dbReference type="RefSeq" id="WP_058935004.1">
    <property type="nucleotide sequence ID" value="NZ_CP013729.1"/>
</dbReference>
<dbReference type="InterPro" id="IPR027473">
    <property type="entry name" value="L-asparaginase_C"/>
</dbReference>
<dbReference type="InterPro" id="IPR036152">
    <property type="entry name" value="Asp/glu_Ase-like_sf"/>
</dbReference>
<accession>A0A0U3N3L0</accession>
<dbReference type="Proteomes" id="UP000060699">
    <property type="component" value="Chromosome"/>
</dbReference>
<dbReference type="Pfam" id="PF00710">
    <property type="entry name" value="Asparaginase"/>
    <property type="match status" value="1"/>
</dbReference>
<dbReference type="PROSITE" id="PS00917">
    <property type="entry name" value="ASN_GLN_ASE_2"/>
    <property type="match status" value="1"/>
</dbReference>
<dbReference type="PANTHER" id="PTHR11707">
    <property type="entry name" value="L-ASPARAGINASE"/>
    <property type="match status" value="1"/>
</dbReference>
<evidence type="ECO:0000313" key="6">
    <source>
        <dbReference type="Proteomes" id="UP000060699"/>
    </source>
</evidence>
<dbReference type="InterPro" id="IPR027475">
    <property type="entry name" value="Asparaginase/glutaminase_AS2"/>
</dbReference>
<evidence type="ECO:0000313" key="5">
    <source>
        <dbReference type="EMBL" id="ALV06779.1"/>
    </source>
</evidence>
<gene>
    <name evidence="5" type="ORF">RD2015_2308</name>
</gene>
<dbReference type="CDD" id="cd08964">
    <property type="entry name" value="L-asparaginase_II"/>
    <property type="match status" value="1"/>
</dbReference>
<dbReference type="InterPro" id="IPR037152">
    <property type="entry name" value="L-asparaginase_N_sf"/>
</dbReference>
<keyword evidence="2" id="KW-0378">Hydrolase</keyword>
<evidence type="ECO:0000259" key="3">
    <source>
        <dbReference type="Pfam" id="PF00710"/>
    </source>
</evidence>
<organism evidence="5 6">
    <name type="scientific">Roseateles depolymerans</name>
    <dbReference type="NCBI Taxonomy" id="76731"/>
    <lineage>
        <taxon>Bacteria</taxon>
        <taxon>Pseudomonadati</taxon>
        <taxon>Pseudomonadota</taxon>
        <taxon>Betaproteobacteria</taxon>
        <taxon>Burkholderiales</taxon>
        <taxon>Sphaerotilaceae</taxon>
        <taxon>Roseateles</taxon>
    </lineage>
</organism>
<dbReference type="InterPro" id="IPR006034">
    <property type="entry name" value="Asparaginase/glutaminase-like"/>
</dbReference>
<dbReference type="InterPro" id="IPR004550">
    <property type="entry name" value="AsnASE_II"/>
</dbReference>
<dbReference type="PRINTS" id="PR00139">
    <property type="entry name" value="ASNGLNASE"/>
</dbReference>
<dbReference type="EMBL" id="CP013729">
    <property type="protein sequence ID" value="ALV06779.1"/>
    <property type="molecule type" value="Genomic_DNA"/>
</dbReference>
<dbReference type="Gene3D" id="3.40.50.1170">
    <property type="entry name" value="L-asparaginase, N-terminal domain"/>
    <property type="match status" value="1"/>
</dbReference>
<dbReference type="FunFam" id="3.40.50.1170:FF:000001">
    <property type="entry name" value="L-asparaginase 2"/>
    <property type="match status" value="1"/>
</dbReference>
<keyword evidence="6" id="KW-1185">Reference proteome</keyword>
<dbReference type="OrthoDB" id="9788068at2"/>
<dbReference type="KEGG" id="rdp:RD2015_2308"/>
<reference evidence="5 6" key="1">
    <citation type="submission" date="2015-12" db="EMBL/GenBank/DDBJ databases">
        <title>Complete genome of Roseateles depolymerans KCTC 42856.</title>
        <authorList>
            <person name="Kim K.M."/>
        </authorList>
    </citation>
    <scope>NUCLEOTIDE SEQUENCE [LARGE SCALE GENOMIC DNA]</scope>
    <source>
        <strain evidence="5 6">KCTC 42856</strain>
    </source>
</reference>
<sequence>MQSAHEQIVIIGTGGTIAGAAGSATDNVGYKAGQLSVGSLVAAVPALQAEALEAEQLAQLDSKDMDESTWARLARRVQQHLDREEVRGIVITHGTDTLEETAYLLQRVLAPRKPVVLTAAMRPATALQADGPQNLLDAVAVAKTPGARGVVAVVAGQVLHGLEIRKTHTYRLDAFEPGPDTGLLGVVEEGVVRAFRDWPTGDALGADLLPQDPALWPWVEVLASHGGARPQALEAWRAAGLQGLVLACTGNGTVHQALAAAVEALRQSGVPVWRTTRCAQGRIVGAPDEKAAALTPWAARVELTLELLRRG</sequence>